<evidence type="ECO:0000313" key="5">
    <source>
        <dbReference type="Proteomes" id="UP000694397"/>
    </source>
</evidence>
<dbReference type="Gene3D" id="2.120.10.80">
    <property type="entry name" value="Kelch-type beta propeller"/>
    <property type="match status" value="1"/>
</dbReference>
<dbReference type="InterPro" id="IPR052392">
    <property type="entry name" value="Kelch-BTB_domain-containing"/>
</dbReference>
<dbReference type="SMART" id="SM00612">
    <property type="entry name" value="Kelch"/>
    <property type="match status" value="2"/>
</dbReference>
<dbReference type="SUPFAM" id="SSF117281">
    <property type="entry name" value="Kelch motif"/>
    <property type="match status" value="1"/>
</dbReference>
<sequence length="475" mass="53689">MWKGIQTVQIRVEDKIFIVDKALLTQHCEYFRALFRSGMRECDQEEIHLKGVRARGFVIVLSVMRGEQPILDSDEIVDAIECAAFLQVEPLAKHLVNIINTDNCLLMCHTAATYGLLDLFHSSALFIRDAYCDLKEEARCLPKELVEYTESLTPSMYVTVGTHSPAVEMLQDFMRTVCYLDEDEKDWKVLTDLPANASTTMAGVAVLDNKLYIVGGVRDISNKVVDTCFCYDATTDTWSTFTGPHQPRYNFSLVGHDDCLYAIGGECERTPMSSVEVYKVSTGVWSHAAQFPRPVAGTPSAKALNRIFICSWKPVGATDIYEYIPAKDEWVLLSKLVRPHSYGHCMVAHRDNLYVMRNGPCDDFLRCMIDCYSLTTGQWTAMPGHYGNSKGALFTAVVRGDSVFTFNRNMTLEYTIENNTWKPKREMKGFPRIGSFWTFLLRNSMSPTKSTTNLCLVNDLKNEISTFISKNSLVL</sequence>
<accession>A0A8C9S4E2</accession>
<keyword evidence="2" id="KW-0677">Repeat</keyword>
<dbReference type="PANTHER" id="PTHR46375">
    <property type="entry name" value="KELCH REPEAT AND BTB DOMAIN-CONTAINING PROTEIN 13-RELATED"/>
    <property type="match status" value="1"/>
</dbReference>
<organism evidence="4 5">
    <name type="scientific">Scleropages formosus</name>
    <name type="common">Asian bonytongue</name>
    <name type="synonym">Osteoglossum formosum</name>
    <dbReference type="NCBI Taxonomy" id="113540"/>
    <lineage>
        <taxon>Eukaryota</taxon>
        <taxon>Metazoa</taxon>
        <taxon>Chordata</taxon>
        <taxon>Craniata</taxon>
        <taxon>Vertebrata</taxon>
        <taxon>Euteleostomi</taxon>
        <taxon>Actinopterygii</taxon>
        <taxon>Neopterygii</taxon>
        <taxon>Teleostei</taxon>
        <taxon>Osteoglossocephala</taxon>
        <taxon>Osteoglossomorpha</taxon>
        <taxon>Osteoglossiformes</taxon>
        <taxon>Osteoglossidae</taxon>
        <taxon>Scleropages</taxon>
    </lineage>
</organism>
<evidence type="ECO:0000256" key="1">
    <source>
        <dbReference type="ARBA" id="ARBA00022441"/>
    </source>
</evidence>
<dbReference type="Ensembl" id="ENSSFOT00015027463.2">
    <property type="protein sequence ID" value="ENSSFOP00015027154.2"/>
    <property type="gene ID" value="ENSSFOG00015017456.2"/>
</dbReference>
<evidence type="ECO:0000313" key="4">
    <source>
        <dbReference type="Ensembl" id="ENSSFOP00015027154.2"/>
    </source>
</evidence>
<dbReference type="Gene3D" id="3.30.710.10">
    <property type="entry name" value="Potassium Channel Kv1.1, Chain A"/>
    <property type="match status" value="1"/>
</dbReference>
<dbReference type="AlphaFoldDB" id="A0A8C9S4E2"/>
<dbReference type="InterPro" id="IPR015915">
    <property type="entry name" value="Kelch-typ_b-propeller"/>
</dbReference>
<evidence type="ECO:0000259" key="3">
    <source>
        <dbReference type="PROSITE" id="PS50097"/>
    </source>
</evidence>
<evidence type="ECO:0000256" key="2">
    <source>
        <dbReference type="ARBA" id="ARBA00022737"/>
    </source>
</evidence>
<dbReference type="Proteomes" id="UP000694397">
    <property type="component" value="Chromosome 11"/>
</dbReference>
<dbReference type="InterPro" id="IPR006652">
    <property type="entry name" value="Kelch_1"/>
</dbReference>
<dbReference type="Pfam" id="PF00651">
    <property type="entry name" value="BTB"/>
    <property type="match status" value="1"/>
</dbReference>
<reference evidence="4 5" key="1">
    <citation type="submission" date="2019-04" db="EMBL/GenBank/DDBJ databases">
        <authorList>
            <consortium name="Wellcome Sanger Institute Data Sharing"/>
        </authorList>
    </citation>
    <scope>NUCLEOTIDE SEQUENCE [LARGE SCALE GENOMIC DNA]</scope>
</reference>
<dbReference type="SUPFAM" id="SSF54695">
    <property type="entry name" value="POZ domain"/>
    <property type="match status" value="1"/>
</dbReference>
<reference evidence="4" key="2">
    <citation type="submission" date="2025-08" db="UniProtKB">
        <authorList>
            <consortium name="Ensembl"/>
        </authorList>
    </citation>
    <scope>IDENTIFICATION</scope>
</reference>
<dbReference type="SMART" id="SM00225">
    <property type="entry name" value="BTB"/>
    <property type="match status" value="1"/>
</dbReference>
<name>A0A8C9S4E2_SCLFO</name>
<dbReference type="InterPro" id="IPR000210">
    <property type="entry name" value="BTB/POZ_dom"/>
</dbReference>
<gene>
    <name evidence="4" type="primary">KBTBD13</name>
    <name evidence="4" type="synonym">kbtbd13a</name>
</gene>
<dbReference type="OrthoDB" id="45365at2759"/>
<keyword evidence="1" id="KW-0880">Kelch repeat</keyword>
<feature type="domain" description="BTB" evidence="3">
    <location>
        <begin position="6"/>
        <end position="73"/>
    </location>
</feature>
<keyword evidence="5" id="KW-1185">Reference proteome</keyword>
<dbReference type="CDD" id="cd18486">
    <property type="entry name" value="BACK_KBTBD13"/>
    <property type="match status" value="1"/>
</dbReference>
<dbReference type="Pfam" id="PF24681">
    <property type="entry name" value="Kelch_KLHDC2_KLHL20_DRC7"/>
    <property type="match status" value="1"/>
</dbReference>
<dbReference type="PROSITE" id="PS50097">
    <property type="entry name" value="BTB"/>
    <property type="match status" value="1"/>
</dbReference>
<reference evidence="4" key="3">
    <citation type="submission" date="2025-09" db="UniProtKB">
        <authorList>
            <consortium name="Ensembl"/>
        </authorList>
    </citation>
    <scope>IDENTIFICATION</scope>
</reference>
<dbReference type="PANTHER" id="PTHR46375:SF5">
    <property type="entry name" value="KELCH REPEAT AND BTB DOMAIN-CONTAINING PROTEIN 13-RELATED"/>
    <property type="match status" value="1"/>
</dbReference>
<protein>
    <submittedName>
        <fullName evidence="4">Kelch repeat and BTB domain containing 13a</fullName>
    </submittedName>
</protein>
<proteinExistence type="predicted"/>
<dbReference type="InterPro" id="IPR011333">
    <property type="entry name" value="SKP1/BTB/POZ_sf"/>
</dbReference>
<dbReference type="GeneTree" id="ENSGT00940000161629"/>